<reference evidence="2" key="1">
    <citation type="journal article" date="2022" name="bioRxiv">
        <title>Thiovibrio frasassiensisgen. nov., sp. nov., an autotrophic, elemental sulfur disproportionating bacterium isolated from sulfidic karst sediment, and proposal of Thiovibrionaceae fam. nov.</title>
        <authorList>
            <person name="Aronson H."/>
            <person name="Thomas C."/>
            <person name="Bhattacharyya M."/>
            <person name="Eckstein S."/>
            <person name="Jensen S."/>
            <person name="Barco R."/>
            <person name="Macalady J."/>
            <person name="Amend J."/>
        </authorList>
    </citation>
    <scope>NUCLEOTIDE SEQUENCE</scope>
    <source>
        <strain evidence="2">RS19-109</strain>
    </source>
</reference>
<dbReference type="PROSITE" id="PS51257">
    <property type="entry name" value="PROKAR_LIPOPROTEIN"/>
    <property type="match status" value="1"/>
</dbReference>
<dbReference type="InterPro" id="IPR039567">
    <property type="entry name" value="Gly-zipper"/>
</dbReference>
<dbReference type="Proteomes" id="UP001154240">
    <property type="component" value="Unassembled WGS sequence"/>
</dbReference>
<sequence length="154" mass="16188">MQKKQGLQMATVAVIFMLITSGCATTTPSKGTSGAAIGAATGAIAGQAIGHDTKGTLLGAAVGGLLGYIIGNEMDKYDQAQLNQVYETSPSNQRTQWVNPDTNRSYSVTPKPAYTAPSGQVCREAEILATVDGRPEKVVSLACRDNNGRWVIQK</sequence>
<feature type="domain" description="Glycine zipper" evidence="1">
    <location>
        <begin position="34"/>
        <end position="76"/>
    </location>
</feature>
<evidence type="ECO:0000313" key="3">
    <source>
        <dbReference type="Proteomes" id="UP001154240"/>
    </source>
</evidence>
<gene>
    <name evidence="2" type="ORF">OLX77_08070</name>
</gene>
<name>A0A9X4RLV8_9BACT</name>
<dbReference type="InterPro" id="IPR016364">
    <property type="entry name" value="Surface_antigen_Rickettsia"/>
</dbReference>
<dbReference type="Pfam" id="PF13488">
    <property type="entry name" value="Gly-zipper_Omp"/>
    <property type="match status" value="1"/>
</dbReference>
<dbReference type="EMBL" id="JAPHEH010000001">
    <property type="protein sequence ID" value="MDG4476109.1"/>
    <property type="molecule type" value="Genomic_DNA"/>
</dbReference>
<comment type="caution">
    <text evidence="2">The sequence shown here is derived from an EMBL/GenBank/DDBJ whole genome shotgun (WGS) entry which is preliminary data.</text>
</comment>
<keyword evidence="3" id="KW-1185">Reference proteome</keyword>
<evidence type="ECO:0000313" key="2">
    <source>
        <dbReference type="EMBL" id="MDG4476109.1"/>
    </source>
</evidence>
<dbReference type="RefSeq" id="WP_307633078.1">
    <property type="nucleotide sequence ID" value="NZ_JAPHEH010000001.1"/>
</dbReference>
<reference evidence="2" key="2">
    <citation type="submission" date="2022-10" db="EMBL/GenBank/DDBJ databases">
        <authorList>
            <person name="Aronson H.S."/>
        </authorList>
    </citation>
    <scope>NUCLEOTIDE SEQUENCE</scope>
    <source>
        <strain evidence="2">RS19-109</strain>
    </source>
</reference>
<accession>A0A9X4RLV8</accession>
<dbReference type="PIRSF" id="PIRSF002721">
    <property type="entry name" value="Surface_antigen_Rickettsia"/>
    <property type="match status" value="1"/>
</dbReference>
<organism evidence="2 3">
    <name type="scientific">Thiovibrio frasassiensis</name>
    <dbReference type="NCBI Taxonomy" id="2984131"/>
    <lineage>
        <taxon>Bacteria</taxon>
        <taxon>Pseudomonadati</taxon>
        <taxon>Thermodesulfobacteriota</taxon>
        <taxon>Desulfobulbia</taxon>
        <taxon>Desulfobulbales</taxon>
        <taxon>Thiovibrionaceae</taxon>
        <taxon>Thiovibrio</taxon>
    </lineage>
</organism>
<protein>
    <submittedName>
        <fullName evidence="2">Glycine zipper domain-containing protein</fullName>
    </submittedName>
</protein>
<evidence type="ECO:0000259" key="1">
    <source>
        <dbReference type="Pfam" id="PF13488"/>
    </source>
</evidence>
<proteinExistence type="predicted"/>
<dbReference type="AlphaFoldDB" id="A0A9X4RLV8"/>